<evidence type="ECO:0000313" key="2">
    <source>
        <dbReference type="Proteomes" id="UP000178720"/>
    </source>
</evidence>
<dbReference type="Proteomes" id="UP000178720">
    <property type="component" value="Unassembled WGS sequence"/>
</dbReference>
<gene>
    <name evidence="1" type="ORF">A3D70_02170</name>
</gene>
<proteinExistence type="predicted"/>
<dbReference type="AlphaFoldDB" id="A0A1F4Y3R5"/>
<dbReference type="EMBL" id="MEWV01000010">
    <property type="protein sequence ID" value="OGC88615.1"/>
    <property type="molecule type" value="Genomic_DNA"/>
</dbReference>
<evidence type="ECO:0000313" key="1">
    <source>
        <dbReference type="EMBL" id="OGC88615.1"/>
    </source>
</evidence>
<sequence>MRKSDSKSKFLNGLGDLVEIYKKWLITKPDSAKKLFLDNNGVMTPQGFAIEAIVGTSCHTKNLAHTLAMIEWAWEDAQKNAEP</sequence>
<reference evidence="1 2" key="1">
    <citation type="journal article" date="2016" name="Nat. Commun.">
        <title>Thousands of microbial genomes shed light on interconnected biogeochemical processes in an aquifer system.</title>
        <authorList>
            <person name="Anantharaman K."/>
            <person name="Brown C.T."/>
            <person name="Hug L.A."/>
            <person name="Sharon I."/>
            <person name="Castelle C.J."/>
            <person name="Probst A.J."/>
            <person name="Thomas B.C."/>
            <person name="Singh A."/>
            <person name="Wilkins M.J."/>
            <person name="Karaoz U."/>
            <person name="Brodie E.L."/>
            <person name="Williams K.H."/>
            <person name="Hubbard S.S."/>
            <person name="Banfield J.F."/>
        </authorList>
    </citation>
    <scope>NUCLEOTIDE SEQUENCE [LARGE SCALE GENOMIC DNA]</scope>
</reference>
<protein>
    <submittedName>
        <fullName evidence="1">Uncharacterized protein</fullName>
    </submittedName>
</protein>
<comment type="caution">
    <text evidence="1">The sequence shown here is derived from an EMBL/GenBank/DDBJ whole genome shotgun (WGS) entry which is preliminary data.</text>
</comment>
<organism evidence="1 2">
    <name type="scientific">Candidatus Adlerbacteria bacterium RIFCSPHIGHO2_02_FULL_54_18</name>
    <dbReference type="NCBI Taxonomy" id="1797241"/>
    <lineage>
        <taxon>Bacteria</taxon>
        <taxon>Candidatus Adleribacteriota</taxon>
    </lineage>
</organism>
<name>A0A1F4Y3R5_9BACT</name>
<accession>A0A1F4Y3R5</accession>